<evidence type="ECO:0000256" key="1">
    <source>
        <dbReference type="SAM" id="SignalP"/>
    </source>
</evidence>
<protein>
    <recommendedName>
        <fullName evidence="4">Phenol degradation protein meta</fullName>
    </recommendedName>
</protein>
<keyword evidence="1" id="KW-0732">Signal</keyword>
<proteinExistence type="predicted"/>
<name>A0ABM7Q7F6_9GAMM</name>
<reference evidence="2 3" key="1">
    <citation type="submission" date="2021-03" db="EMBL/GenBank/DDBJ databases">
        <title>Complete Genome Sequences of Two Lysobacter Strains Isolated from Sea Water (Lysobacter caseinilyticus) and Soil (Lysobacter helvus) in South Korea.</title>
        <authorList>
            <person name="Watanabe Y."/>
            <person name="Arakawa K."/>
        </authorList>
    </citation>
    <scope>NUCLEOTIDE SEQUENCE [LARGE SCALE GENOMIC DNA]</scope>
    <source>
        <strain evidence="2 3">KVB24</strain>
    </source>
</reference>
<organism evidence="2 3">
    <name type="scientific">Noviluteimonas caseinilytica</name>
    <dbReference type="NCBI Taxonomy" id="2675101"/>
    <lineage>
        <taxon>Bacteria</taxon>
        <taxon>Pseudomonadati</taxon>
        <taxon>Pseudomonadota</taxon>
        <taxon>Gammaproteobacteria</taxon>
        <taxon>Lysobacterales</taxon>
        <taxon>Lysobacteraceae</taxon>
        <taxon>Noviluteimonas</taxon>
    </lineage>
</organism>
<dbReference type="EMBL" id="AP024545">
    <property type="protein sequence ID" value="BCT93205.1"/>
    <property type="molecule type" value="Genomic_DNA"/>
</dbReference>
<evidence type="ECO:0000313" key="3">
    <source>
        <dbReference type="Proteomes" id="UP000681317"/>
    </source>
</evidence>
<dbReference type="Pfam" id="PF13557">
    <property type="entry name" value="Phenol_MetA_deg"/>
    <property type="match status" value="1"/>
</dbReference>
<evidence type="ECO:0000313" key="2">
    <source>
        <dbReference type="EMBL" id="BCT93205.1"/>
    </source>
</evidence>
<sequence>MPRVASFIAFMVACSGAAFAPAHASEGALGRPITGVQGTNFAGVVPATPGFNLSVQYIYYGASIGAEREVPIGGTSALGIDLTAQLLAFSGVYVWPTGEGKWNYATAVAVPFADMDASADVRIGRFGASTNDRDSGLFDATFVPVIASRHFSQTRHMSLALYVSAPTGSYDPDRLANLSLNTWIYSPTVGYTQLFSKGEVEFSTLAAVDFYTKNDATDYQNGAVFRVDALLMRRYPNGWGLGAAGGWIEQVEDDTGPTADRLNGFRGHSLGIGPLATYAKKWEGGQVEFSARWLYEFDVKNRFQGHPIMVTATIQF</sequence>
<evidence type="ECO:0008006" key="4">
    <source>
        <dbReference type="Google" id="ProtNLM"/>
    </source>
</evidence>
<dbReference type="RefSeq" id="WP_213434146.1">
    <property type="nucleotide sequence ID" value="NZ_AP024545.1"/>
</dbReference>
<accession>A0ABM7Q7F6</accession>
<keyword evidence="3" id="KW-1185">Reference proteome</keyword>
<feature type="chain" id="PRO_5046768566" description="Phenol degradation protein meta" evidence="1">
    <location>
        <begin position="25"/>
        <end position="316"/>
    </location>
</feature>
<feature type="signal peptide" evidence="1">
    <location>
        <begin position="1"/>
        <end position="24"/>
    </location>
</feature>
<gene>
    <name evidence="2" type="ORF">LYSCAS_22290</name>
</gene>
<dbReference type="InterPro" id="IPR025737">
    <property type="entry name" value="FApF"/>
</dbReference>
<dbReference type="Proteomes" id="UP000681317">
    <property type="component" value="Chromosome"/>
</dbReference>